<dbReference type="PANTHER" id="PTHR19446">
    <property type="entry name" value="REVERSE TRANSCRIPTASES"/>
    <property type="match status" value="1"/>
</dbReference>
<dbReference type="Gene3D" id="3.60.10.10">
    <property type="entry name" value="Endonuclease/exonuclease/phosphatase"/>
    <property type="match status" value="1"/>
</dbReference>
<dbReference type="GO" id="GO:0003676">
    <property type="term" value="F:nucleic acid binding"/>
    <property type="evidence" value="ECO:0007669"/>
    <property type="project" value="InterPro"/>
</dbReference>
<dbReference type="SUPFAM" id="SSF56219">
    <property type="entry name" value="DNase I-like"/>
    <property type="match status" value="1"/>
</dbReference>
<dbReference type="InterPro" id="IPR036397">
    <property type="entry name" value="RNaseH_sf"/>
</dbReference>
<dbReference type="CDD" id="cd01650">
    <property type="entry name" value="RT_nLTR_like"/>
    <property type="match status" value="1"/>
</dbReference>
<dbReference type="PROSITE" id="PS50879">
    <property type="entry name" value="RNASE_H_1"/>
    <property type="match status" value="1"/>
</dbReference>
<dbReference type="SUPFAM" id="SSF53098">
    <property type="entry name" value="Ribonuclease H-like"/>
    <property type="match status" value="1"/>
</dbReference>
<dbReference type="OrthoDB" id="440486at2759"/>
<dbReference type="EMBL" id="JABAHT010001106">
    <property type="protein sequence ID" value="KAF4650190.1"/>
    <property type="molecule type" value="Genomic_DNA"/>
</dbReference>
<gene>
    <name evidence="3" type="ORF">FOZ61_000591</name>
</gene>
<accession>A0A7J6KT10</accession>
<dbReference type="InterPro" id="IPR012337">
    <property type="entry name" value="RNaseH-like_sf"/>
</dbReference>
<dbReference type="Pfam" id="PF00078">
    <property type="entry name" value="RVT_1"/>
    <property type="match status" value="1"/>
</dbReference>
<dbReference type="Pfam" id="PF00075">
    <property type="entry name" value="RNase_H"/>
    <property type="match status" value="1"/>
</dbReference>
<sequence>MACLQEPAARCRNLRGFRYHGQRQGEEAAIISRFDLPCHTVLTARDVCIVRSTAYGAVSLYLHPADEARREEALRVLHVALEEWPRGVPLIICADTNAWNTAWGSTVTAANRHRPQWSRGDQLVEWCTERQIRILNDDVSLPSFESERYSSWVDATFLYGPAGELAPVWYLEDDLLGSDHRLIRIEVAGTAPVVPRLAHGLTDVAAVKREAAKLSRNLSPYDITEALSALVRAFTPDAPTTAGATWWTPRLGKLKAKFKRAQRRYHRHKREHGPDAPPTVHHREVRSAARRKFNAEAKKAKGVAANRFYKDLQHYSRCVKRGAPRIPPAAICPPGVNQADYLLSRLLPSDPTRDHDVAQVVWPRQAEPIPPVSLAELRDAAGELRRGAAPGSDDVTNDIIRDSLPELGDHWCYQFTRCLQTKVYPFGWKQSRGVFVHKPGRDPSLPNGWRPICLVKSGSKLFERIIVERLLACPLIADRLRSPAVHGFCRGKSVDSAVHRVVGLYRDGRRRGKHCPVATIQLDVRNAFPSVRHSHILRTLADYKVPPYLLDILKSYLGGQAVSADYGCDHGERGLQCGVQQGSVLGPFLYLLSTLPLVDRFEPLEALGIFLTLFADDTTISLSARTAAALVNKWKRAEGHLLEWAGEAGLSWEPEKSQALIPRTIGEDLTLQDVPIQVVNVLRVLGVWIDKRLTFQHHIRLKVSEALAKLNRLRHLGWERASLTGAKVIRTYRVGILPGLAHGVCVWYDGLKSATARDLVMRVPAMVARIALRAPRNASNSALVVAAGLTPAHVELAGIAARRLALLGDDLALSRLLKVKGLQHEQPSVATQQWRALPIQPWEPRLGTVIAEREQALHYAKQAMRSRNAIYTDGSVVLDRRAGAGCVVFCKGAQVHSAFWRLPSYSSITECELHAVEQAARWVTSNAVAGDSWEIFTDSQAVLRILASRAKTQKWEKARQIAILLRGLTGVVRFHWVPGHSEVEGNEVADQLAAQGGSLSEVNAEGCVSGRTLSRYLKEQMRIATRFWWSDERAKLGTAIKEFFFCVSHASLWIRREVTPAASAVVFGRAMTPAHRFRCGLATSPECGCGAPIGDFRHYLQSCPFLAPVRKRVAGGVPFHLYKMVTDLKRRKAFNRLMKALMEHLDVTAAAQHDVPPD</sequence>
<dbReference type="InterPro" id="IPR005135">
    <property type="entry name" value="Endo/exonuclease/phosphatase"/>
</dbReference>
<dbReference type="CDD" id="cd09276">
    <property type="entry name" value="Rnase_HI_RT_non_LTR"/>
    <property type="match status" value="1"/>
</dbReference>
<dbReference type="PROSITE" id="PS50878">
    <property type="entry name" value="RT_POL"/>
    <property type="match status" value="1"/>
</dbReference>
<evidence type="ECO:0000259" key="2">
    <source>
        <dbReference type="PROSITE" id="PS50879"/>
    </source>
</evidence>
<evidence type="ECO:0000313" key="3">
    <source>
        <dbReference type="EMBL" id="KAF4650190.1"/>
    </source>
</evidence>
<dbReference type="GO" id="GO:0004523">
    <property type="term" value="F:RNA-DNA hybrid ribonuclease activity"/>
    <property type="evidence" value="ECO:0007669"/>
    <property type="project" value="InterPro"/>
</dbReference>
<organism evidence="3 4">
    <name type="scientific">Perkinsus olseni</name>
    <name type="common">Perkinsus atlanticus</name>
    <dbReference type="NCBI Taxonomy" id="32597"/>
    <lineage>
        <taxon>Eukaryota</taxon>
        <taxon>Sar</taxon>
        <taxon>Alveolata</taxon>
        <taxon>Perkinsozoa</taxon>
        <taxon>Perkinsea</taxon>
        <taxon>Perkinsida</taxon>
        <taxon>Perkinsidae</taxon>
        <taxon>Perkinsus</taxon>
    </lineage>
</organism>
<comment type="caution">
    <text evidence="3">The sequence shown here is derived from an EMBL/GenBank/DDBJ whole genome shotgun (WGS) entry which is preliminary data.</text>
</comment>
<dbReference type="InterPro" id="IPR002156">
    <property type="entry name" value="RNaseH_domain"/>
</dbReference>
<evidence type="ECO:0008006" key="5">
    <source>
        <dbReference type="Google" id="ProtNLM"/>
    </source>
</evidence>
<dbReference type="Gene3D" id="3.30.420.10">
    <property type="entry name" value="Ribonuclease H-like superfamily/Ribonuclease H"/>
    <property type="match status" value="1"/>
</dbReference>
<dbReference type="InterPro" id="IPR000477">
    <property type="entry name" value="RT_dom"/>
</dbReference>
<dbReference type="Pfam" id="PF14529">
    <property type="entry name" value="Exo_endo_phos_2"/>
    <property type="match status" value="1"/>
</dbReference>
<dbReference type="Proteomes" id="UP000570595">
    <property type="component" value="Unassembled WGS sequence"/>
</dbReference>
<feature type="domain" description="Reverse transcriptase" evidence="1">
    <location>
        <begin position="417"/>
        <end position="689"/>
    </location>
</feature>
<evidence type="ECO:0000259" key="1">
    <source>
        <dbReference type="PROSITE" id="PS50878"/>
    </source>
</evidence>
<dbReference type="InterPro" id="IPR036691">
    <property type="entry name" value="Endo/exonu/phosph_ase_sf"/>
</dbReference>
<name>A0A7J6KT10_PEROL</name>
<protein>
    <recommendedName>
        <fullName evidence="5">RNA-directed DNA polymerase from mobile element jockey</fullName>
    </recommendedName>
</protein>
<evidence type="ECO:0000313" key="4">
    <source>
        <dbReference type="Proteomes" id="UP000570595"/>
    </source>
</evidence>
<proteinExistence type="predicted"/>
<reference evidence="3 4" key="1">
    <citation type="submission" date="2020-04" db="EMBL/GenBank/DDBJ databases">
        <title>Perkinsus olseni comparative genomics.</title>
        <authorList>
            <person name="Bogema D.R."/>
        </authorList>
    </citation>
    <scope>NUCLEOTIDE SEQUENCE [LARGE SCALE GENOMIC DNA]</scope>
    <source>
        <strain evidence="3">ATCC PRA-179</strain>
    </source>
</reference>
<feature type="domain" description="RNase H type-1" evidence="2">
    <location>
        <begin position="864"/>
        <end position="998"/>
    </location>
</feature>
<dbReference type="AlphaFoldDB" id="A0A7J6KT10"/>